<dbReference type="PROSITE" id="PS51379">
    <property type="entry name" value="4FE4S_FER_2"/>
    <property type="match status" value="2"/>
</dbReference>
<dbReference type="Gene3D" id="3.30.70.20">
    <property type="match status" value="1"/>
</dbReference>
<evidence type="ECO:0000256" key="5">
    <source>
        <dbReference type="ARBA" id="ARBA00023014"/>
    </source>
</evidence>
<keyword evidence="2" id="KW-0479">Metal-binding</keyword>
<dbReference type="AlphaFoldDB" id="A0A0F9J5V0"/>
<dbReference type="InterPro" id="IPR045220">
    <property type="entry name" value="FRHB/FDHB/HCAR-like"/>
</dbReference>
<dbReference type="InterPro" id="IPR017900">
    <property type="entry name" value="4Fe4S_Fe_S_CS"/>
</dbReference>
<comment type="cofactor">
    <cofactor evidence="1">
        <name>FAD</name>
        <dbReference type="ChEBI" id="CHEBI:57692"/>
    </cofactor>
</comment>
<keyword evidence="4" id="KW-0408">Iron</keyword>
<dbReference type="GO" id="GO:0051536">
    <property type="term" value="F:iron-sulfur cluster binding"/>
    <property type="evidence" value="ECO:0007669"/>
    <property type="project" value="UniProtKB-KW"/>
</dbReference>
<dbReference type="PANTHER" id="PTHR31332:SF6">
    <property type="entry name" value="FORMATE DEHYDROGENASE SUBUNIT BETA"/>
    <property type="match status" value="1"/>
</dbReference>
<evidence type="ECO:0000259" key="6">
    <source>
        <dbReference type="PROSITE" id="PS51379"/>
    </source>
</evidence>
<evidence type="ECO:0000256" key="3">
    <source>
        <dbReference type="ARBA" id="ARBA00023002"/>
    </source>
</evidence>
<gene>
    <name evidence="7" type="ORF">LCGC14_1494410</name>
</gene>
<evidence type="ECO:0000256" key="2">
    <source>
        <dbReference type="ARBA" id="ARBA00022723"/>
    </source>
</evidence>
<feature type="domain" description="4Fe-4S ferredoxin-type" evidence="6">
    <location>
        <begin position="188"/>
        <end position="214"/>
    </location>
</feature>
<dbReference type="Pfam" id="PF00037">
    <property type="entry name" value="Fer4"/>
    <property type="match status" value="1"/>
</dbReference>
<dbReference type="InterPro" id="IPR007525">
    <property type="entry name" value="FrhB_FdhB_C"/>
</dbReference>
<sequence length="500" mass="56027">MVETENNKFFTKISPRELMEATYHASVNFQVRAFFEAKSEILDIGKYDENQFYEILDSMIDAETERKLVLERIKGLDPLFLEEIAKEIKEFPAPNVIRDIFYLKEQGYVDEHIEVKVKKITKKVKGVEKEVEVKSYFYRYQLKPLKDNFIENFFDPVSLVFDSGVCCNCGWCSSVCPVDAITVTADTLEIDDDICMKCGICYSVCSKSFSIAQAGLAISKVDKSLTFSDKINGYKNAYSASTTNDEIKKVRQDGGIVTALLEFLLKKKLVDAIVAVKHSDDLWKPEPVIVDNVKDLYKTGGTKYANASTLAIIDKTKKYENIAVVGTPCMITALQKGSLYPGGLPFFKNIKYTIGLFCMEAFSFENVFKLAGEKFEKKLKEIVKMDISGGKFILTLTSGEVVKVPLKEVKSYARPNCHYCEDLTADYADISVGSIGSPSGWSSVITRSKKGHKIYKDAVKAGLIESKNLKDIKPGLGLLERIAGSKRKGCKPIILDKKKE</sequence>
<dbReference type="GO" id="GO:0046872">
    <property type="term" value="F:metal ion binding"/>
    <property type="evidence" value="ECO:0007669"/>
    <property type="project" value="UniProtKB-KW"/>
</dbReference>
<name>A0A0F9J5V0_9ZZZZ</name>
<organism evidence="7">
    <name type="scientific">marine sediment metagenome</name>
    <dbReference type="NCBI Taxonomy" id="412755"/>
    <lineage>
        <taxon>unclassified sequences</taxon>
        <taxon>metagenomes</taxon>
        <taxon>ecological metagenomes</taxon>
    </lineage>
</organism>
<dbReference type="Pfam" id="PF04422">
    <property type="entry name" value="FrhB_FdhB_N"/>
    <property type="match status" value="1"/>
</dbReference>
<dbReference type="SUPFAM" id="SSF54862">
    <property type="entry name" value="4Fe-4S ferredoxins"/>
    <property type="match status" value="1"/>
</dbReference>
<dbReference type="EMBL" id="LAZR01010774">
    <property type="protein sequence ID" value="KKM65129.1"/>
    <property type="molecule type" value="Genomic_DNA"/>
</dbReference>
<dbReference type="NCBIfam" id="NF006807">
    <property type="entry name" value="PRK09325.1"/>
    <property type="match status" value="1"/>
</dbReference>
<dbReference type="Gene3D" id="3.10.450.750">
    <property type="match status" value="1"/>
</dbReference>
<keyword evidence="3" id="KW-0560">Oxidoreductase</keyword>
<dbReference type="InterPro" id="IPR017896">
    <property type="entry name" value="4Fe4S_Fe-S-bd"/>
</dbReference>
<reference evidence="7" key="1">
    <citation type="journal article" date="2015" name="Nature">
        <title>Complex archaea that bridge the gap between prokaryotes and eukaryotes.</title>
        <authorList>
            <person name="Spang A."/>
            <person name="Saw J.H."/>
            <person name="Jorgensen S.L."/>
            <person name="Zaremba-Niedzwiedzka K."/>
            <person name="Martijn J."/>
            <person name="Lind A.E."/>
            <person name="van Eijk R."/>
            <person name="Schleper C."/>
            <person name="Guy L."/>
            <person name="Ettema T.J."/>
        </authorList>
    </citation>
    <scope>NUCLEOTIDE SEQUENCE</scope>
</reference>
<evidence type="ECO:0000256" key="1">
    <source>
        <dbReference type="ARBA" id="ARBA00001974"/>
    </source>
</evidence>
<dbReference type="PANTHER" id="PTHR31332">
    <property type="entry name" value="7-HYDROXYMETHYL CHLOROPHYLL A REDUCTASE, CHLOROPLASTIC"/>
    <property type="match status" value="1"/>
</dbReference>
<accession>A0A0F9J5V0</accession>
<dbReference type="GO" id="GO:0052592">
    <property type="term" value="F:oxidoreductase activity, acting on CH or CH2 groups, with an iron-sulfur protein as acceptor"/>
    <property type="evidence" value="ECO:0007669"/>
    <property type="project" value="TreeGrafter"/>
</dbReference>
<comment type="caution">
    <text evidence="7">The sequence shown here is derived from an EMBL/GenBank/DDBJ whole genome shotgun (WGS) entry which is preliminary data.</text>
</comment>
<feature type="domain" description="4Fe-4S ferredoxin-type" evidence="6">
    <location>
        <begin position="157"/>
        <end position="186"/>
    </location>
</feature>
<evidence type="ECO:0000256" key="4">
    <source>
        <dbReference type="ARBA" id="ARBA00023004"/>
    </source>
</evidence>
<keyword evidence="5" id="KW-0411">Iron-sulfur</keyword>
<dbReference type="InterPro" id="IPR007516">
    <property type="entry name" value="Co_F420_Hydgase/DH_bsu_N"/>
</dbReference>
<dbReference type="Pfam" id="PF04432">
    <property type="entry name" value="FrhB_FdhB_C"/>
    <property type="match status" value="1"/>
</dbReference>
<dbReference type="PROSITE" id="PS00198">
    <property type="entry name" value="4FE4S_FER_1"/>
    <property type="match status" value="1"/>
</dbReference>
<evidence type="ECO:0000313" key="7">
    <source>
        <dbReference type="EMBL" id="KKM65129.1"/>
    </source>
</evidence>
<protein>
    <recommendedName>
        <fullName evidence="6">4Fe-4S ferredoxin-type domain-containing protein</fullName>
    </recommendedName>
</protein>
<proteinExistence type="predicted"/>